<dbReference type="PANTHER" id="PTHR33099:SF14">
    <property type="entry name" value="PROLYL 4-HYDROXYLASE ALPHA SUBUNIT FE(2+) 2OG DIOXYGENASE DOMAIN-CONTAINING PROTEIN"/>
    <property type="match status" value="1"/>
</dbReference>
<dbReference type="Pfam" id="PF13640">
    <property type="entry name" value="2OG-FeII_Oxy_3"/>
    <property type="match status" value="1"/>
</dbReference>
<evidence type="ECO:0000313" key="3">
    <source>
        <dbReference type="Proteomes" id="UP001219525"/>
    </source>
</evidence>
<dbReference type="InterPro" id="IPR044862">
    <property type="entry name" value="Pro_4_hyd_alph_FE2OG_OXY"/>
</dbReference>
<name>A0AAD6YI58_9AGAR</name>
<gene>
    <name evidence="2" type="ORF">GGX14DRAFT_448890</name>
</gene>
<feature type="domain" description="Prolyl 4-hydroxylase alpha subunit Fe(2+) 2OG dioxygenase" evidence="1">
    <location>
        <begin position="131"/>
        <end position="228"/>
    </location>
</feature>
<proteinExistence type="predicted"/>
<organism evidence="2 3">
    <name type="scientific">Mycena pura</name>
    <dbReference type="NCBI Taxonomy" id="153505"/>
    <lineage>
        <taxon>Eukaryota</taxon>
        <taxon>Fungi</taxon>
        <taxon>Dikarya</taxon>
        <taxon>Basidiomycota</taxon>
        <taxon>Agaricomycotina</taxon>
        <taxon>Agaricomycetes</taxon>
        <taxon>Agaricomycetidae</taxon>
        <taxon>Agaricales</taxon>
        <taxon>Marasmiineae</taxon>
        <taxon>Mycenaceae</taxon>
        <taxon>Mycena</taxon>
    </lineage>
</organism>
<keyword evidence="3" id="KW-1185">Reference proteome</keyword>
<sequence>MPARTVADHLNVLRESLKTTSPYTCGVHPVRAEDLTLYYKTGNDTARFIEFSKAPEAQLLKLVAACQPATFGFDQKEVLDETYRKAVKMDIDKFSASLDIAASGILKAISPDILDGQKGGDEKALRAELYKLNVYGPGSFFKAHKDTPRSDDMIGSLVIVYPTAHEGGALTLSHGKNTWAFDSAAELAAHGQSSESKPAVAYIAFFSDVTHAVEEVRSGSRVTLTYNLYLEDHTADHPASAPERACETALRALLVDPAFFPDGGLLAFSLTHQYPIPARAERSTLEQVLQMLKGSDARIRTVAERVGLSTVVRFVYESEDRLFSEEDGNDVLVDHVLDLEELNTEYDDVRAAVEDAGKVLSDFRVGRKKRGHVEDDNASDSETTAVHWVTDRDRTSQNQVDSAYVFYGNEASIGHVYGNAALFVSIPSVGEGVRRG</sequence>
<dbReference type="AlphaFoldDB" id="A0AAD6YI58"/>
<protein>
    <recommendedName>
        <fullName evidence="1">Prolyl 4-hydroxylase alpha subunit Fe(2+) 2OG dioxygenase domain-containing protein</fullName>
    </recommendedName>
</protein>
<accession>A0AAD6YI58</accession>
<dbReference type="Gene3D" id="2.60.120.620">
    <property type="entry name" value="q2cbj1_9rhob like domain"/>
    <property type="match status" value="1"/>
</dbReference>
<dbReference type="EMBL" id="JARJCW010000025">
    <property type="protein sequence ID" value="KAJ7211618.1"/>
    <property type="molecule type" value="Genomic_DNA"/>
</dbReference>
<dbReference type="Proteomes" id="UP001219525">
    <property type="component" value="Unassembled WGS sequence"/>
</dbReference>
<comment type="caution">
    <text evidence="2">The sequence shown here is derived from an EMBL/GenBank/DDBJ whole genome shotgun (WGS) entry which is preliminary data.</text>
</comment>
<reference evidence="2" key="1">
    <citation type="submission" date="2023-03" db="EMBL/GenBank/DDBJ databases">
        <title>Massive genome expansion in bonnet fungi (Mycena s.s.) driven by repeated elements and novel gene families across ecological guilds.</title>
        <authorList>
            <consortium name="Lawrence Berkeley National Laboratory"/>
            <person name="Harder C.B."/>
            <person name="Miyauchi S."/>
            <person name="Viragh M."/>
            <person name="Kuo A."/>
            <person name="Thoen E."/>
            <person name="Andreopoulos B."/>
            <person name="Lu D."/>
            <person name="Skrede I."/>
            <person name="Drula E."/>
            <person name="Henrissat B."/>
            <person name="Morin E."/>
            <person name="Kohler A."/>
            <person name="Barry K."/>
            <person name="LaButti K."/>
            <person name="Morin E."/>
            <person name="Salamov A."/>
            <person name="Lipzen A."/>
            <person name="Mereny Z."/>
            <person name="Hegedus B."/>
            <person name="Baldrian P."/>
            <person name="Stursova M."/>
            <person name="Weitz H."/>
            <person name="Taylor A."/>
            <person name="Grigoriev I.V."/>
            <person name="Nagy L.G."/>
            <person name="Martin F."/>
            <person name="Kauserud H."/>
        </authorList>
    </citation>
    <scope>NUCLEOTIDE SEQUENCE</scope>
    <source>
        <strain evidence="2">9144</strain>
    </source>
</reference>
<evidence type="ECO:0000313" key="2">
    <source>
        <dbReference type="EMBL" id="KAJ7211618.1"/>
    </source>
</evidence>
<evidence type="ECO:0000259" key="1">
    <source>
        <dbReference type="Pfam" id="PF13640"/>
    </source>
</evidence>
<dbReference type="PANTHER" id="PTHR33099">
    <property type="entry name" value="FE2OG DIOXYGENASE DOMAIN-CONTAINING PROTEIN"/>
    <property type="match status" value="1"/>
</dbReference>